<dbReference type="AlphaFoldDB" id="A0AAQ3M312"/>
<evidence type="ECO:0000256" key="8">
    <source>
        <dbReference type="ARBA" id="ARBA00023242"/>
    </source>
</evidence>
<reference evidence="12 13" key="1">
    <citation type="submission" date="2023-11" db="EMBL/GenBank/DDBJ databases">
        <title>An acidophilic fungus is an integral part of prey digestion in a carnivorous sundew plant.</title>
        <authorList>
            <person name="Tsai I.J."/>
        </authorList>
    </citation>
    <scope>NUCLEOTIDE SEQUENCE [LARGE SCALE GENOMIC DNA]</scope>
    <source>
        <strain evidence="12">169a</strain>
    </source>
</reference>
<dbReference type="Proteomes" id="UP001303373">
    <property type="component" value="Chromosome 3"/>
</dbReference>
<feature type="compositionally biased region" description="Polar residues" evidence="11">
    <location>
        <begin position="228"/>
        <end position="253"/>
    </location>
</feature>
<keyword evidence="6" id="KW-0811">Translocation</keyword>
<feature type="region of interest" description="Disordered" evidence="11">
    <location>
        <begin position="179"/>
        <end position="256"/>
    </location>
</feature>
<dbReference type="PANTHER" id="PTHR12960">
    <property type="entry name" value="GLE-1-RELATED"/>
    <property type="match status" value="1"/>
</dbReference>
<keyword evidence="3" id="KW-0813">Transport</keyword>
<dbReference type="GO" id="GO:0044614">
    <property type="term" value="C:nuclear pore cytoplasmic filaments"/>
    <property type="evidence" value="ECO:0007669"/>
    <property type="project" value="TreeGrafter"/>
</dbReference>
<feature type="compositionally biased region" description="Basic and acidic residues" evidence="11">
    <location>
        <begin position="179"/>
        <end position="214"/>
    </location>
</feature>
<evidence type="ECO:0000256" key="5">
    <source>
        <dbReference type="ARBA" id="ARBA00022927"/>
    </source>
</evidence>
<protein>
    <recommendedName>
        <fullName evidence="9">mRNA export factor GLE1</fullName>
    </recommendedName>
    <alternativeName>
        <fullName evidence="10">Nucleoporin GLE1</fullName>
    </alternativeName>
</protein>
<dbReference type="GO" id="GO:0031369">
    <property type="term" value="F:translation initiation factor binding"/>
    <property type="evidence" value="ECO:0007669"/>
    <property type="project" value="TreeGrafter"/>
</dbReference>
<organism evidence="12 13">
    <name type="scientific">Acrodontium crateriforme</name>
    <dbReference type="NCBI Taxonomy" id="150365"/>
    <lineage>
        <taxon>Eukaryota</taxon>
        <taxon>Fungi</taxon>
        <taxon>Dikarya</taxon>
        <taxon>Ascomycota</taxon>
        <taxon>Pezizomycotina</taxon>
        <taxon>Dothideomycetes</taxon>
        <taxon>Dothideomycetidae</taxon>
        <taxon>Mycosphaerellales</taxon>
        <taxon>Teratosphaeriaceae</taxon>
        <taxon>Acrodontium</taxon>
    </lineage>
</organism>
<dbReference type="InterPro" id="IPR012476">
    <property type="entry name" value="GLE1"/>
</dbReference>
<dbReference type="Gene3D" id="1.25.40.510">
    <property type="entry name" value="GLE1-like"/>
    <property type="match status" value="1"/>
</dbReference>
<dbReference type="EMBL" id="CP138582">
    <property type="protein sequence ID" value="WPG99152.1"/>
    <property type="molecule type" value="Genomic_DNA"/>
</dbReference>
<evidence type="ECO:0000256" key="9">
    <source>
        <dbReference type="ARBA" id="ARBA00026227"/>
    </source>
</evidence>
<evidence type="ECO:0000256" key="11">
    <source>
        <dbReference type="SAM" id="MobiDB-lite"/>
    </source>
</evidence>
<name>A0AAQ3M312_9PEZI</name>
<dbReference type="GO" id="GO:0016973">
    <property type="term" value="P:poly(A)+ mRNA export from nucleus"/>
    <property type="evidence" value="ECO:0007669"/>
    <property type="project" value="InterPro"/>
</dbReference>
<sequence length="588" mass="66726">MSSPHRTPDRFGSPGRASPSRSKQRERLNGHLRPHRENNSQGSPTAHLVEEFSRVVLDDDRLFRKALDTQDAEQERLHREALRRSLAEHEAVRQAAERARERMELEIERARSERIDLETRQLEEARRQAAEIEAATKQRQLDELKRIETERQRVAALEREKADMERRIEAQRKQEVEEAAARLKAQKEQEEQEEADRKAREEAAAKKREQEAKVQKPQPPVQQPNGIPPTSSVAPQTTQAPPSRQPAPTQTNIPPGLASTLEQREAVHNSYLELHKRLKQMREFVSNECKKDARMKTQLGDWRRQIRACIGQQSKVDKVGNKTSTLKIVNILNAAARISHPSIDMSQLFVNPPPNDGGATNGSGVLCFLLNWFVKYIIQQFLTESAVDTQTADHLGVLLVSIIARADYKFNGQPLMDIFWAKYHRVCPALFGIVGKENTRGGRERIGWWADKDSGTLVSRSDHYSRMTGLGAGFAAVTLRDFSKSKNENPAPNRLFWEAMARIVNTPQADVMCTQFVLLKAMLENSIGRFIGFYGQAGIAAIRKALVEFPEIGPRDKDGRLDPIVISTQEQLPEKIHWALIRLEESPT</sequence>
<dbReference type="GO" id="GO:0015031">
    <property type="term" value="P:protein transport"/>
    <property type="evidence" value="ECO:0007669"/>
    <property type="project" value="UniProtKB-KW"/>
</dbReference>
<evidence type="ECO:0000256" key="2">
    <source>
        <dbReference type="ARBA" id="ARBA00011056"/>
    </source>
</evidence>
<keyword evidence="4" id="KW-0509">mRNA transport</keyword>
<evidence type="ECO:0000256" key="10">
    <source>
        <dbReference type="ARBA" id="ARBA00029983"/>
    </source>
</evidence>
<evidence type="ECO:0000256" key="3">
    <source>
        <dbReference type="ARBA" id="ARBA00022448"/>
    </source>
</evidence>
<dbReference type="GO" id="GO:0000822">
    <property type="term" value="F:inositol hexakisphosphate binding"/>
    <property type="evidence" value="ECO:0007669"/>
    <property type="project" value="TreeGrafter"/>
</dbReference>
<dbReference type="InterPro" id="IPR038506">
    <property type="entry name" value="GLE1-like_sf"/>
</dbReference>
<comment type="similarity">
    <text evidence="2">Belongs to the GLE1 family.</text>
</comment>
<dbReference type="GO" id="GO:0005737">
    <property type="term" value="C:cytoplasm"/>
    <property type="evidence" value="ECO:0007669"/>
    <property type="project" value="TreeGrafter"/>
</dbReference>
<proteinExistence type="inferred from homology"/>
<feature type="region of interest" description="Disordered" evidence="11">
    <location>
        <begin position="1"/>
        <end position="47"/>
    </location>
</feature>
<keyword evidence="7" id="KW-0906">Nuclear pore complex</keyword>
<evidence type="ECO:0000256" key="7">
    <source>
        <dbReference type="ARBA" id="ARBA00023132"/>
    </source>
</evidence>
<evidence type="ECO:0000256" key="6">
    <source>
        <dbReference type="ARBA" id="ARBA00023010"/>
    </source>
</evidence>
<accession>A0AAQ3M312</accession>
<evidence type="ECO:0000313" key="13">
    <source>
        <dbReference type="Proteomes" id="UP001303373"/>
    </source>
</evidence>
<keyword evidence="8" id="KW-0539">Nucleus</keyword>
<comment type="subcellular location">
    <subcellularLocation>
        <location evidence="1">Nucleus</location>
        <location evidence="1">Nuclear pore complex</location>
    </subcellularLocation>
</comment>
<evidence type="ECO:0000256" key="4">
    <source>
        <dbReference type="ARBA" id="ARBA00022816"/>
    </source>
</evidence>
<evidence type="ECO:0000256" key="1">
    <source>
        <dbReference type="ARBA" id="ARBA00004567"/>
    </source>
</evidence>
<keyword evidence="5" id="KW-0653">Protein transport</keyword>
<dbReference type="Pfam" id="PF07817">
    <property type="entry name" value="GLE1"/>
    <property type="match status" value="1"/>
</dbReference>
<gene>
    <name evidence="12" type="ORF">R9X50_00196300</name>
</gene>
<keyword evidence="13" id="KW-1185">Reference proteome</keyword>
<dbReference type="GO" id="GO:0005543">
    <property type="term" value="F:phospholipid binding"/>
    <property type="evidence" value="ECO:0007669"/>
    <property type="project" value="TreeGrafter"/>
</dbReference>
<evidence type="ECO:0000313" key="12">
    <source>
        <dbReference type="EMBL" id="WPG99152.1"/>
    </source>
</evidence>
<dbReference type="PANTHER" id="PTHR12960:SF0">
    <property type="entry name" value="MRNA EXPORT FACTOR GLE1"/>
    <property type="match status" value="1"/>
</dbReference>